<evidence type="ECO:0000313" key="2">
    <source>
        <dbReference type="EMBL" id="SFO40327.1"/>
    </source>
</evidence>
<keyword evidence="2" id="KW-0238">DNA-binding</keyword>
<protein>
    <submittedName>
        <fullName evidence="2">Putative DNA-binding domain-containing protein</fullName>
    </submittedName>
</protein>
<dbReference type="Gene3D" id="3.30.950.30">
    <property type="entry name" value="Schlafen, AAA domain"/>
    <property type="match status" value="1"/>
</dbReference>
<dbReference type="PANTHER" id="PTHR30595">
    <property type="entry name" value="GLPR-RELATED TRANSCRIPTIONAL REPRESSOR"/>
    <property type="match status" value="1"/>
</dbReference>
<sequence length="146" mass="16589">MNKHNIEKFDEEFIKKVLKSEEGISLDFKQKVSSKEKIARTISALANTKGGVIVVGISDQKKITGIDPNEEMYMIQDANDKFCIPSANIDFETIKWIDEAPAYNEPSEKFILKAMIHHSKQEIKSPDKNGVLKVYRRVNDQSTSTI</sequence>
<dbReference type="InterPro" id="IPR007421">
    <property type="entry name" value="Schlafen_AlbA_2_dom"/>
</dbReference>
<dbReference type="STRING" id="226506.SAMN04488519_106112"/>
<accession>A0A1I5GWK9</accession>
<organism evidence="2 3">
    <name type="scientific">Algoriphagus ornithinivorans</name>
    <dbReference type="NCBI Taxonomy" id="226506"/>
    <lineage>
        <taxon>Bacteria</taxon>
        <taxon>Pseudomonadati</taxon>
        <taxon>Bacteroidota</taxon>
        <taxon>Cytophagia</taxon>
        <taxon>Cytophagales</taxon>
        <taxon>Cyclobacteriaceae</taxon>
        <taxon>Algoriphagus</taxon>
    </lineage>
</organism>
<reference evidence="3" key="1">
    <citation type="submission" date="2016-10" db="EMBL/GenBank/DDBJ databases">
        <authorList>
            <person name="Varghese N."/>
            <person name="Submissions S."/>
        </authorList>
    </citation>
    <scope>NUCLEOTIDE SEQUENCE [LARGE SCALE GENOMIC DNA]</scope>
    <source>
        <strain evidence="3">DSM 15282</strain>
    </source>
</reference>
<dbReference type="Pfam" id="PF04326">
    <property type="entry name" value="SLFN_AlbA_2"/>
    <property type="match status" value="1"/>
</dbReference>
<dbReference type="EMBL" id="FOVW01000006">
    <property type="protein sequence ID" value="SFO40327.1"/>
    <property type="molecule type" value="Genomic_DNA"/>
</dbReference>
<dbReference type="Proteomes" id="UP000199564">
    <property type="component" value="Unassembled WGS sequence"/>
</dbReference>
<keyword evidence="3" id="KW-1185">Reference proteome</keyword>
<feature type="domain" description="Schlafen AlbA-2" evidence="1">
    <location>
        <begin position="22"/>
        <end position="143"/>
    </location>
</feature>
<evidence type="ECO:0000259" key="1">
    <source>
        <dbReference type="Pfam" id="PF04326"/>
    </source>
</evidence>
<proteinExistence type="predicted"/>
<evidence type="ECO:0000313" key="3">
    <source>
        <dbReference type="Proteomes" id="UP000199564"/>
    </source>
</evidence>
<dbReference type="AlphaFoldDB" id="A0A1I5GWK9"/>
<dbReference type="RefSeq" id="WP_091653950.1">
    <property type="nucleotide sequence ID" value="NZ_FOVW01000006.1"/>
</dbReference>
<dbReference type="PANTHER" id="PTHR30595:SF6">
    <property type="entry name" value="SCHLAFEN ALBA-2 DOMAIN-CONTAINING PROTEIN"/>
    <property type="match status" value="1"/>
</dbReference>
<gene>
    <name evidence="2" type="ORF">SAMN04488519_106112</name>
</gene>
<dbReference type="InterPro" id="IPR038461">
    <property type="entry name" value="Schlafen_AlbA_2_dom_sf"/>
</dbReference>
<dbReference type="GO" id="GO:0003677">
    <property type="term" value="F:DNA binding"/>
    <property type="evidence" value="ECO:0007669"/>
    <property type="project" value="UniProtKB-KW"/>
</dbReference>
<name>A0A1I5GWK9_9BACT</name>